<keyword evidence="3" id="KW-1185">Reference proteome</keyword>
<name>A0A836GKE5_LEIEN</name>
<dbReference type="Proteomes" id="UP000674179">
    <property type="component" value="Chromosome 26"/>
</dbReference>
<gene>
    <name evidence="2" type="ORF">CUR178_03889</name>
</gene>
<evidence type="ECO:0000313" key="2">
    <source>
        <dbReference type="EMBL" id="KAG5476716.1"/>
    </source>
</evidence>
<feature type="region of interest" description="Disordered" evidence="1">
    <location>
        <begin position="111"/>
        <end position="132"/>
    </location>
</feature>
<dbReference type="KEGG" id="lenr:94171126"/>
<proteinExistence type="predicted"/>
<feature type="region of interest" description="Disordered" evidence="1">
    <location>
        <begin position="330"/>
        <end position="366"/>
    </location>
</feature>
<dbReference type="RefSeq" id="XP_067692182.1">
    <property type="nucleotide sequence ID" value="XM_067835616.1"/>
</dbReference>
<dbReference type="AlphaFoldDB" id="A0A836GKE5"/>
<organism evidence="2 3">
    <name type="scientific">Leishmania enriettii</name>
    <dbReference type="NCBI Taxonomy" id="5663"/>
    <lineage>
        <taxon>Eukaryota</taxon>
        <taxon>Discoba</taxon>
        <taxon>Euglenozoa</taxon>
        <taxon>Kinetoplastea</taxon>
        <taxon>Metakinetoplastina</taxon>
        <taxon>Trypanosomatida</taxon>
        <taxon>Trypanosomatidae</taxon>
        <taxon>Leishmaniinae</taxon>
        <taxon>Leishmania</taxon>
    </lineage>
</organism>
<comment type="caution">
    <text evidence="2">The sequence shown here is derived from an EMBL/GenBank/DDBJ whole genome shotgun (WGS) entry which is preliminary data.</text>
</comment>
<evidence type="ECO:0000256" key="1">
    <source>
        <dbReference type="SAM" id="MobiDB-lite"/>
    </source>
</evidence>
<feature type="region of interest" description="Disordered" evidence="1">
    <location>
        <begin position="279"/>
        <end position="314"/>
    </location>
</feature>
<accession>A0A836GKE5</accession>
<dbReference type="GeneID" id="94171126"/>
<evidence type="ECO:0000313" key="3">
    <source>
        <dbReference type="Proteomes" id="UP000674179"/>
    </source>
</evidence>
<sequence>MKLSPLALYMSYHRRSYGCSAAAGGGGDLQRHCIRPVSPAQTSGATFGTGTKPPSVAAGKRLMSSALIAQWQQRRRVCSSTPASALRSQNTATGEALADCQLSICPSIASQGPSTMSSPSSSTAHTSDSTADMSEASIVAQLQMLAKQYRGKRNSCSGNVVADSGDTAADVPLLAKSACVSANLLSNADIASRDNWNDSTVALAHNGEPAWQRGLRLVQTTSCTTVAIMEWLLFLCLRSSQAATDTDGFLARAPLEVCEGVYSAWRALYRAQMPESGAAAEATDPATAAVPPASDSTSGQAHRPCRRSPFSPKGVHHHYATHLLRELHSAHTAAASSKVRGEGSSGTNGHGDNCSTPAPANGSDAAQVAWSHRTHYLLNRALEALLIHLPQDAAASAATLADKATEQTHGVEGARSRKHRKCRAVLRPTTALLVLEAVRHAARLRRQSSMRSGVGPSDNVALLSCLWKTAHCSASTQNATVASSSPVHSALAAVAREAFETIMRSSAAAAIRTFTGASQKQQQHRLQDDALVLYVGFLATICAPPVSESCLEPELQSIECFVLAGSPTARQLSSPSKQRPVLRSRPPMPFLSADQTPHDPSKSASTATALAAAAGVRWLLATYVSPPSPSLVPASEPRAEARRRRDFVRDAVVATLSRSNSLLASSSVEPPSVAHTQNQDVGAVPPRASPSAPPWCAWMLRALIHDDALQQQKRGSEAASFECITPSSTGGTSTLELAILLVMELRRRSQVTLASHGSSGLKEDRHHRRAKLARRLQQLVWALLLGAAVRGQLGLADSCRDAAGSGLPTLHRAQTNSRPRRGTPAVLQRLCYPHYDKTQWRRGSVNLYMQLLDQWGESAQARQVFATVARRERESLLEVHKTVLAERRELVTLGDEAGDCGKDSCARVGCHIAKESGVAEGEAAASTATAYSYKTVAARVFRRYRPALNLESCLITLRHCGCPARVLAELWEGPACARDGNDGTDDAPVTAAQAKLAGEVLQYMVCSLHVRARRPRAPLADGEIVANLADNMMEVEGLPLSRWVAWIRGSCVPALAHLYRSAGVEDEWEELKYRSG</sequence>
<dbReference type="EMBL" id="JAFHKP010000026">
    <property type="protein sequence ID" value="KAG5476716.1"/>
    <property type="molecule type" value="Genomic_DNA"/>
</dbReference>
<feature type="region of interest" description="Disordered" evidence="1">
    <location>
        <begin position="664"/>
        <end position="688"/>
    </location>
</feature>
<dbReference type="OrthoDB" id="273782at2759"/>
<reference evidence="2 3" key="1">
    <citation type="submission" date="2021-02" db="EMBL/GenBank/DDBJ databases">
        <title>Leishmania (Mundinia) enrietti genome sequencing and assembly.</title>
        <authorList>
            <person name="Almutairi H."/>
            <person name="Gatherer D."/>
        </authorList>
    </citation>
    <scope>NUCLEOTIDE SEQUENCE [LARGE SCALE GENOMIC DNA]</scope>
    <source>
        <strain evidence="2">CUR178</strain>
    </source>
</reference>
<feature type="compositionally biased region" description="Low complexity" evidence="1">
    <location>
        <begin position="279"/>
        <end position="298"/>
    </location>
</feature>
<feature type="compositionally biased region" description="Low complexity" evidence="1">
    <location>
        <begin position="113"/>
        <end position="132"/>
    </location>
</feature>
<feature type="region of interest" description="Disordered" evidence="1">
    <location>
        <begin position="570"/>
        <end position="606"/>
    </location>
</feature>
<protein>
    <submittedName>
        <fullName evidence="2">Uncharacterized protein</fullName>
    </submittedName>
</protein>